<dbReference type="InterPro" id="IPR018520">
    <property type="entry name" value="UPP_synth-like_CS"/>
</dbReference>
<dbReference type="PANTHER" id="PTHR10291">
    <property type="entry name" value="DEHYDRODOLICHYL DIPHOSPHATE SYNTHASE FAMILY MEMBER"/>
    <property type="match status" value="1"/>
</dbReference>
<dbReference type="CDD" id="cd00475">
    <property type="entry name" value="Cis_IPPS"/>
    <property type="match status" value="1"/>
</dbReference>
<keyword evidence="1 3" id="KW-0808">Transferase</keyword>
<protein>
    <recommendedName>
        <fullName evidence="3">Alkyl transferase</fullName>
        <ecNumber evidence="3">2.5.1.-</ecNumber>
    </recommendedName>
</protein>
<gene>
    <name evidence="4" type="ORF">BN860_06964g</name>
</gene>
<dbReference type="NCBIfam" id="TIGR00055">
    <property type="entry name" value="uppS"/>
    <property type="match status" value="1"/>
</dbReference>
<dbReference type="Proteomes" id="UP000019375">
    <property type="component" value="Unassembled WGS sequence"/>
</dbReference>
<organism evidence="4 5">
    <name type="scientific">Zygosaccharomyces bailii (strain CLIB 213 / ATCC 58445 / CBS 680 / BCRC 21525 / NBRC 1098 / NCYC 1416 / NRRL Y-2227)</name>
    <dbReference type="NCBI Taxonomy" id="1333698"/>
    <lineage>
        <taxon>Eukaryota</taxon>
        <taxon>Fungi</taxon>
        <taxon>Dikarya</taxon>
        <taxon>Ascomycota</taxon>
        <taxon>Saccharomycotina</taxon>
        <taxon>Saccharomycetes</taxon>
        <taxon>Saccharomycetales</taxon>
        <taxon>Saccharomycetaceae</taxon>
        <taxon>Zygosaccharomyces</taxon>
    </lineage>
</organism>
<dbReference type="Pfam" id="PF01255">
    <property type="entry name" value="Prenyltransf"/>
    <property type="match status" value="1"/>
</dbReference>
<dbReference type="PROSITE" id="PS01066">
    <property type="entry name" value="UPP_SYNTHASE"/>
    <property type="match status" value="1"/>
</dbReference>
<dbReference type="AlphaFoldDB" id="A0A8J2X7C1"/>
<dbReference type="FunFam" id="3.40.1180.10:FF:000005">
    <property type="entry name" value="Alkyl transferase"/>
    <property type="match status" value="1"/>
</dbReference>
<evidence type="ECO:0000256" key="3">
    <source>
        <dbReference type="RuleBase" id="RU363018"/>
    </source>
</evidence>
<comment type="similarity">
    <text evidence="3">Belongs to the UPP synthase family.</text>
</comment>
<evidence type="ECO:0000313" key="5">
    <source>
        <dbReference type="Proteomes" id="UP000019375"/>
    </source>
</evidence>
<dbReference type="EC" id="2.5.1.-" evidence="3"/>
<dbReference type="InterPro" id="IPR036424">
    <property type="entry name" value="UPP_synth-like_sf"/>
</dbReference>
<reference evidence="5" key="1">
    <citation type="journal article" date="2013" name="Genome Announc.">
        <title>Genome sequence of the food spoilage yeast Zygosaccharomyces bailii CLIB 213(T).</title>
        <authorList>
            <person name="Galeote V."/>
            <person name="Bigey F."/>
            <person name="Devillers H."/>
            <person name="Neuveglise C."/>
            <person name="Dequin S."/>
        </authorList>
    </citation>
    <scope>NUCLEOTIDE SEQUENCE [LARGE SCALE GENOMIC DNA]</scope>
    <source>
        <strain evidence="5">CLIB 213 / ATCC 58445 / CBS 680 / CCRC 21525 / NBRC 1098 / NCYC 1416 / NRRL Y-2227</strain>
    </source>
</reference>
<dbReference type="GO" id="GO:0016094">
    <property type="term" value="P:polyprenol biosynthetic process"/>
    <property type="evidence" value="ECO:0007669"/>
    <property type="project" value="TreeGrafter"/>
</dbReference>
<evidence type="ECO:0000313" key="4">
    <source>
        <dbReference type="EMBL" id="CDF89007.1"/>
    </source>
</evidence>
<dbReference type="Gene3D" id="3.40.1180.10">
    <property type="entry name" value="Decaprenyl diphosphate synthase-like"/>
    <property type="match status" value="1"/>
</dbReference>
<dbReference type="PANTHER" id="PTHR10291:SF2">
    <property type="entry name" value="DEHYDRODOLICHYL DIPHOSPHATE SYNTHASE COMPLEX SUBUNIT SRT1"/>
    <property type="match status" value="1"/>
</dbReference>
<dbReference type="GO" id="GO:0005783">
    <property type="term" value="C:endoplasmic reticulum"/>
    <property type="evidence" value="ECO:0007669"/>
    <property type="project" value="TreeGrafter"/>
</dbReference>
<dbReference type="OrthoDB" id="4173905at2759"/>
<dbReference type="InterPro" id="IPR001441">
    <property type="entry name" value="UPP_synth-like"/>
</dbReference>
<dbReference type="GO" id="GO:0016020">
    <property type="term" value="C:membrane"/>
    <property type="evidence" value="ECO:0007669"/>
    <property type="project" value="TreeGrafter"/>
</dbReference>
<dbReference type="EMBL" id="HG316456">
    <property type="protein sequence ID" value="CDF89007.1"/>
    <property type="molecule type" value="Genomic_DNA"/>
</dbReference>
<name>A0A8J2X7C1_ZYGB2</name>
<dbReference type="GO" id="GO:0045547">
    <property type="term" value="F:ditrans,polycis-polyprenyl diphosphate synthase [(2E,6E)-farnesyl diphosphate specific] activity"/>
    <property type="evidence" value="ECO:0007669"/>
    <property type="project" value="TreeGrafter"/>
</dbReference>
<evidence type="ECO:0000256" key="2">
    <source>
        <dbReference type="ARBA" id="ARBA00022842"/>
    </source>
</evidence>
<proteinExistence type="inferred from homology"/>
<evidence type="ECO:0000256" key="1">
    <source>
        <dbReference type="ARBA" id="ARBA00022679"/>
    </source>
</evidence>
<sequence>MRVPRLIRSYIIAPSDPAMTTNKKTARSSARVYMQRLLAWLSSFEYFVKLQQVFQNIMINVVAVGPVPRHVSFIMDGNRRYAKKMGMPLKKGHEAGGITLLSLCYVLRKMGVRCVSAYAFSIENFNRPAEEVDALTNMFSVKLDEFARRAKDYKDPLYQSKLRIVGDHSLISEDMRKKIKEVEQLTSDGEDFTLYICFPYTARNDIHHSMQSSIELWTKSNLDLRQLKISDFTSNMYLDQYSDKCDLLIRTSGHLRLSDYMLWQVHENATIKFSPALWPDFGFLDLYLMMLHWSFFTTIQKFKKSTMQKTPLRFWNRKHSSKCCFELLPTAPIAISITGEHE</sequence>
<accession>A0A8J2X7C1</accession>
<keyword evidence="2" id="KW-0460">Magnesium</keyword>
<dbReference type="SUPFAM" id="SSF64005">
    <property type="entry name" value="Undecaprenyl diphosphate synthase"/>
    <property type="match status" value="1"/>
</dbReference>
<dbReference type="GO" id="GO:1904423">
    <property type="term" value="C:dehydrodolichyl diphosphate synthase complex"/>
    <property type="evidence" value="ECO:0007669"/>
    <property type="project" value="TreeGrafter"/>
</dbReference>
<dbReference type="GO" id="GO:0005811">
    <property type="term" value="C:lipid droplet"/>
    <property type="evidence" value="ECO:0007669"/>
    <property type="project" value="TreeGrafter"/>
</dbReference>
<keyword evidence="5" id="KW-1185">Reference proteome</keyword>